<keyword evidence="10" id="KW-1185">Reference proteome</keyword>
<evidence type="ECO:0000256" key="7">
    <source>
        <dbReference type="SAM" id="Phobius"/>
    </source>
</evidence>
<comment type="caution">
    <text evidence="9">The sequence shown here is derived from an EMBL/GenBank/DDBJ whole genome shotgun (WGS) entry which is preliminary data.</text>
</comment>
<feature type="transmembrane region" description="Helical" evidence="7">
    <location>
        <begin position="118"/>
        <end position="137"/>
    </location>
</feature>
<dbReference type="Gene3D" id="1.20.1250.20">
    <property type="entry name" value="MFS general substrate transporter like domains"/>
    <property type="match status" value="1"/>
</dbReference>
<keyword evidence="6 7" id="KW-0472">Membrane</keyword>
<name>A0ABW4Q7P3_9MICC</name>
<sequence length="155" mass="16534">MSVAAVVELVATLGMAWLGDRFGRIRVVVWGLIGVALLAAPQFLVVSSDSVFLIFLVFALMRLLMAATYGPVAAVLSQMFRPQARYTSISLAYQVSGAIFGGISPVVATLVFRETGSIVPVIFLLIAMCALSIACLVKAPQHIDETTIASEKVMQ</sequence>
<evidence type="ECO:0000313" key="9">
    <source>
        <dbReference type="EMBL" id="MFD1846748.1"/>
    </source>
</evidence>
<evidence type="ECO:0000256" key="1">
    <source>
        <dbReference type="ARBA" id="ARBA00004651"/>
    </source>
</evidence>
<feature type="domain" description="Major facilitator superfamily (MFS) profile" evidence="8">
    <location>
        <begin position="1"/>
        <end position="144"/>
    </location>
</feature>
<protein>
    <submittedName>
        <fullName evidence="9">MFS transporter</fullName>
    </submittedName>
</protein>
<dbReference type="RefSeq" id="WP_343878357.1">
    <property type="nucleotide sequence ID" value="NZ_BAAAIJ010000013.1"/>
</dbReference>
<feature type="transmembrane region" description="Helical" evidence="7">
    <location>
        <begin position="88"/>
        <end position="112"/>
    </location>
</feature>
<dbReference type="InterPro" id="IPR011701">
    <property type="entry name" value="MFS"/>
</dbReference>
<reference evidence="10" key="1">
    <citation type="journal article" date="2019" name="Int. J. Syst. Evol. Microbiol.">
        <title>The Global Catalogue of Microorganisms (GCM) 10K type strain sequencing project: providing services to taxonomists for standard genome sequencing and annotation.</title>
        <authorList>
            <consortium name="The Broad Institute Genomics Platform"/>
            <consortium name="The Broad Institute Genome Sequencing Center for Infectious Disease"/>
            <person name="Wu L."/>
            <person name="Ma J."/>
        </authorList>
    </citation>
    <scope>NUCLEOTIDE SEQUENCE [LARGE SCALE GENOMIC DNA]</scope>
    <source>
        <strain evidence="10">JCM 11496</strain>
    </source>
</reference>
<organism evidence="9 10">
    <name type="scientific">Arthrobacter flavus</name>
    <dbReference type="NCBI Taxonomy" id="95172"/>
    <lineage>
        <taxon>Bacteria</taxon>
        <taxon>Bacillati</taxon>
        <taxon>Actinomycetota</taxon>
        <taxon>Actinomycetes</taxon>
        <taxon>Micrococcales</taxon>
        <taxon>Micrococcaceae</taxon>
        <taxon>Arthrobacter</taxon>
    </lineage>
</organism>
<dbReference type="PROSITE" id="PS50850">
    <property type="entry name" value="MFS"/>
    <property type="match status" value="1"/>
</dbReference>
<evidence type="ECO:0000256" key="4">
    <source>
        <dbReference type="ARBA" id="ARBA00022692"/>
    </source>
</evidence>
<dbReference type="Pfam" id="PF07690">
    <property type="entry name" value="MFS_1"/>
    <property type="match status" value="1"/>
</dbReference>
<gene>
    <name evidence="9" type="ORF">ACFSFX_09080</name>
</gene>
<evidence type="ECO:0000313" key="10">
    <source>
        <dbReference type="Proteomes" id="UP001597307"/>
    </source>
</evidence>
<dbReference type="EMBL" id="JBHUGA010000030">
    <property type="protein sequence ID" value="MFD1846748.1"/>
    <property type="molecule type" value="Genomic_DNA"/>
</dbReference>
<feature type="transmembrane region" description="Helical" evidence="7">
    <location>
        <begin position="51"/>
        <end position="76"/>
    </location>
</feature>
<accession>A0ABW4Q7P3</accession>
<dbReference type="PANTHER" id="PTHR43045:SF1">
    <property type="entry name" value="SHIKIMATE TRANSPORTER"/>
    <property type="match status" value="1"/>
</dbReference>
<evidence type="ECO:0000256" key="6">
    <source>
        <dbReference type="ARBA" id="ARBA00023136"/>
    </source>
</evidence>
<keyword evidence="3" id="KW-1003">Cell membrane</keyword>
<evidence type="ECO:0000259" key="8">
    <source>
        <dbReference type="PROSITE" id="PS50850"/>
    </source>
</evidence>
<keyword evidence="4 7" id="KW-0812">Transmembrane</keyword>
<comment type="subcellular location">
    <subcellularLocation>
        <location evidence="1">Cell membrane</location>
        <topology evidence="1">Multi-pass membrane protein</topology>
    </subcellularLocation>
</comment>
<keyword evidence="5 7" id="KW-1133">Transmembrane helix</keyword>
<dbReference type="InterPro" id="IPR020846">
    <property type="entry name" value="MFS_dom"/>
</dbReference>
<dbReference type="Proteomes" id="UP001597307">
    <property type="component" value="Unassembled WGS sequence"/>
</dbReference>
<dbReference type="PANTHER" id="PTHR43045">
    <property type="entry name" value="SHIKIMATE TRANSPORTER"/>
    <property type="match status" value="1"/>
</dbReference>
<keyword evidence="2" id="KW-0813">Transport</keyword>
<evidence type="ECO:0000256" key="3">
    <source>
        <dbReference type="ARBA" id="ARBA00022475"/>
    </source>
</evidence>
<dbReference type="InterPro" id="IPR036259">
    <property type="entry name" value="MFS_trans_sf"/>
</dbReference>
<dbReference type="SUPFAM" id="SSF103473">
    <property type="entry name" value="MFS general substrate transporter"/>
    <property type="match status" value="1"/>
</dbReference>
<proteinExistence type="predicted"/>
<evidence type="ECO:0000256" key="5">
    <source>
        <dbReference type="ARBA" id="ARBA00022989"/>
    </source>
</evidence>
<evidence type="ECO:0000256" key="2">
    <source>
        <dbReference type="ARBA" id="ARBA00022448"/>
    </source>
</evidence>
<feature type="transmembrane region" description="Helical" evidence="7">
    <location>
        <begin position="27"/>
        <end position="45"/>
    </location>
</feature>